<comment type="catalytic activity">
    <reaction evidence="1">
        <text>Hydrolyzes the link between N-acetylmuramoyl residues and L-amino acid residues in certain cell-wall glycopeptides.</text>
        <dbReference type="EC" id="3.5.1.28"/>
    </reaction>
</comment>
<evidence type="ECO:0000313" key="7">
    <source>
        <dbReference type="Proteomes" id="UP000182412"/>
    </source>
</evidence>
<evidence type="ECO:0000259" key="5">
    <source>
        <dbReference type="Pfam" id="PF01510"/>
    </source>
</evidence>
<accession>A0A1H0PWW1</accession>
<dbReference type="PANTHER" id="PTHR30417:SF1">
    <property type="entry name" value="N-ACETYLMURAMOYL-L-ALANINE AMIDASE AMID"/>
    <property type="match status" value="1"/>
</dbReference>
<dbReference type="InterPro" id="IPR036505">
    <property type="entry name" value="Amidase/PGRP_sf"/>
</dbReference>
<proteinExistence type="predicted"/>
<dbReference type="Gene3D" id="3.40.80.10">
    <property type="entry name" value="Peptidoglycan recognition protein-like"/>
    <property type="match status" value="1"/>
</dbReference>
<gene>
    <name evidence="6" type="ORF">SAMN05216366_10650</name>
</gene>
<keyword evidence="3" id="KW-0378">Hydrolase</keyword>
<dbReference type="PANTHER" id="PTHR30417">
    <property type="entry name" value="N-ACETYLMURAMOYL-L-ALANINE AMIDASE AMID"/>
    <property type="match status" value="1"/>
</dbReference>
<dbReference type="EMBL" id="FNJQ01000006">
    <property type="protein sequence ID" value="SDP09667.1"/>
    <property type="molecule type" value="Genomic_DNA"/>
</dbReference>
<dbReference type="AlphaFoldDB" id="A0A1H0PWW1"/>
<dbReference type="Proteomes" id="UP000182412">
    <property type="component" value="Unassembled WGS sequence"/>
</dbReference>
<dbReference type="GO" id="GO:0009253">
    <property type="term" value="P:peptidoglycan catabolic process"/>
    <property type="evidence" value="ECO:0007669"/>
    <property type="project" value="InterPro"/>
</dbReference>
<dbReference type="SUPFAM" id="SSF55846">
    <property type="entry name" value="N-acetylmuramoyl-L-alanine amidase-like"/>
    <property type="match status" value="1"/>
</dbReference>
<name>A0A1H0PWW1_SELRU</name>
<organism evidence="6 7">
    <name type="scientific">Selenomonas ruminantium</name>
    <dbReference type="NCBI Taxonomy" id="971"/>
    <lineage>
        <taxon>Bacteria</taxon>
        <taxon>Bacillati</taxon>
        <taxon>Bacillota</taxon>
        <taxon>Negativicutes</taxon>
        <taxon>Selenomonadales</taxon>
        <taxon>Selenomonadaceae</taxon>
        <taxon>Selenomonas</taxon>
    </lineage>
</organism>
<dbReference type="GO" id="GO:0071555">
    <property type="term" value="P:cell wall organization"/>
    <property type="evidence" value="ECO:0007669"/>
    <property type="project" value="UniProtKB-KW"/>
</dbReference>
<evidence type="ECO:0000256" key="3">
    <source>
        <dbReference type="ARBA" id="ARBA00022801"/>
    </source>
</evidence>
<evidence type="ECO:0000256" key="1">
    <source>
        <dbReference type="ARBA" id="ARBA00001561"/>
    </source>
</evidence>
<dbReference type="OrthoDB" id="9794842at2"/>
<dbReference type="RefSeq" id="WP_074571680.1">
    <property type="nucleotide sequence ID" value="NZ_FNJQ01000006.1"/>
</dbReference>
<dbReference type="GO" id="GO:0009254">
    <property type="term" value="P:peptidoglycan turnover"/>
    <property type="evidence" value="ECO:0007669"/>
    <property type="project" value="TreeGrafter"/>
</dbReference>
<dbReference type="GO" id="GO:0008745">
    <property type="term" value="F:N-acetylmuramoyl-L-alanine amidase activity"/>
    <property type="evidence" value="ECO:0007669"/>
    <property type="project" value="UniProtKB-EC"/>
</dbReference>
<dbReference type="InterPro" id="IPR051206">
    <property type="entry name" value="NAMLAA_amidase_2"/>
</dbReference>
<reference evidence="6 7" key="1">
    <citation type="submission" date="2016-10" db="EMBL/GenBank/DDBJ databases">
        <authorList>
            <person name="de Groot N.N."/>
        </authorList>
    </citation>
    <scope>NUCLEOTIDE SEQUENCE [LARGE SCALE GENOMIC DNA]</scope>
    <source>
        <strain evidence="6 7">S137</strain>
    </source>
</reference>
<dbReference type="InterPro" id="IPR002502">
    <property type="entry name" value="Amidase_domain"/>
</dbReference>
<evidence type="ECO:0000313" key="6">
    <source>
        <dbReference type="EMBL" id="SDP09667.1"/>
    </source>
</evidence>
<sequence>MFRKILLVLIGLLLLPGTMLAGELQIIDKPIQWSAQREQLIREYAQTHYGMDMVYIVPQAIVVHWTAGNTWESAYQHFYQEARSDGTLNVASQFLVSRDGTVFRLTPETALDRHIIGYNWCAIGIENVGGVNGAEDLTAKQLEANVKLICYLQEKYPTIRYVFGHYQQDAARSSGLYREKVAGYRSEKIDPGRSFMAALQARLQGRELVFYPE</sequence>
<dbReference type="Pfam" id="PF01510">
    <property type="entry name" value="Amidase_2"/>
    <property type="match status" value="1"/>
</dbReference>
<protein>
    <recommendedName>
        <fullName evidence="2">N-acetylmuramoyl-L-alanine amidase</fullName>
        <ecNumber evidence="2">3.5.1.28</ecNumber>
    </recommendedName>
</protein>
<dbReference type="CDD" id="cd06583">
    <property type="entry name" value="PGRP"/>
    <property type="match status" value="1"/>
</dbReference>
<evidence type="ECO:0000256" key="2">
    <source>
        <dbReference type="ARBA" id="ARBA00011901"/>
    </source>
</evidence>
<keyword evidence="4" id="KW-0961">Cell wall biogenesis/degradation</keyword>
<feature type="domain" description="N-acetylmuramoyl-L-alanine amidase" evidence="5">
    <location>
        <begin position="58"/>
        <end position="192"/>
    </location>
</feature>
<evidence type="ECO:0000256" key="4">
    <source>
        <dbReference type="ARBA" id="ARBA00023316"/>
    </source>
</evidence>
<dbReference type="EC" id="3.5.1.28" evidence="2"/>